<keyword evidence="3" id="KW-1185">Reference proteome</keyword>
<evidence type="ECO:0000313" key="2">
    <source>
        <dbReference type="EMBL" id="GGD39707.1"/>
    </source>
</evidence>
<proteinExistence type="predicted"/>
<dbReference type="Gene3D" id="3.10.450.50">
    <property type="match status" value="1"/>
</dbReference>
<dbReference type="SUPFAM" id="SSF54427">
    <property type="entry name" value="NTF2-like"/>
    <property type="match status" value="1"/>
</dbReference>
<evidence type="ECO:0000313" key="3">
    <source>
        <dbReference type="Proteomes" id="UP000633205"/>
    </source>
</evidence>
<reference evidence="2" key="1">
    <citation type="journal article" date="2014" name="Int. J. Syst. Evol. Microbiol.">
        <title>Complete genome sequence of Corynebacterium casei LMG S-19264T (=DSM 44701T), isolated from a smear-ripened cheese.</title>
        <authorList>
            <consortium name="US DOE Joint Genome Institute (JGI-PGF)"/>
            <person name="Walter F."/>
            <person name="Albersmeier A."/>
            <person name="Kalinowski J."/>
            <person name="Ruckert C."/>
        </authorList>
    </citation>
    <scope>NUCLEOTIDE SEQUENCE</scope>
    <source>
        <strain evidence="2">CGMCC 1.15152</strain>
    </source>
</reference>
<feature type="domain" description="SnoaL-like" evidence="1">
    <location>
        <begin position="8"/>
        <end position="133"/>
    </location>
</feature>
<organism evidence="2 3">
    <name type="scientific">Microbacterium faecale</name>
    <dbReference type="NCBI Taxonomy" id="1804630"/>
    <lineage>
        <taxon>Bacteria</taxon>
        <taxon>Bacillati</taxon>
        <taxon>Actinomycetota</taxon>
        <taxon>Actinomycetes</taxon>
        <taxon>Micrococcales</taxon>
        <taxon>Microbacteriaceae</taxon>
        <taxon>Microbacterium</taxon>
    </lineage>
</organism>
<comment type="caution">
    <text evidence="2">The sequence shown here is derived from an EMBL/GenBank/DDBJ whole genome shotgun (WGS) entry which is preliminary data.</text>
</comment>
<dbReference type="InterPro" id="IPR032710">
    <property type="entry name" value="NTF2-like_dom_sf"/>
</dbReference>
<dbReference type="InterPro" id="IPR037401">
    <property type="entry name" value="SnoaL-like"/>
</dbReference>
<dbReference type="AlphaFoldDB" id="A0A917DIS5"/>
<dbReference type="EMBL" id="BMHO01000001">
    <property type="protein sequence ID" value="GGD39707.1"/>
    <property type="molecule type" value="Genomic_DNA"/>
</dbReference>
<reference evidence="2" key="2">
    <citation type="submission" date="2020-09" db="EMBL/GenBank/DDBJ databases">
        <authorList>
            <person name="Sun Q."/>
            <person name="Zhou Y."/>
        </authorList>
    </citation>
    <scope>NUCLEOTIDE SEQUENCE</scope>
    <source>
        <strain evidence="2">CGMCC 1.15152</strain>
    </source>
</reference>
<name>A0A917DIS5_9MICO</name>
<accession>A0A917DIS5</accession>
<gene>
    <name evidence="2" type="ORF">GCM10010915_20610</name>
</gene>
<dbReference type="Pfam" id="PF13577">
    <property type="entry name" value="SnoaL_4"/>
    <property type="match status" value="1"/>
</dbReference>
<evidence type="ECO:0000259" key="1">
    <source>
        <dbReference type="Pfam" id="PF13577"/>
    </source>
</evidence>
<dbReference type="Proteomes" id="UP000633205">
    <property type="component" value="Unassembled WGS sequence"/>
</dbReference>
<protein>
    <recommendedName>
        <fullName evidence="1">SnoaL-like domain-containing protein</fullName>
    </recommendedName>
</protein>
<dbReference type="RefSeq" id="WP_229731090.1">
    <property type="nucleotide sequence ID" value="NZ_BMHO01000001.1"/>
</dbReference>
<sequence>MLAHSDDTTDRQAIFDLVTRERFCRDQRRFDLMAECFHENAWVRTTWYDGLGGQAYVDSTRELIGETNTRDFSGKHWVFPAFARIEGDRGLVESPAKIFSRYDIDGVEADLHSYCRFFSRTIREEGRWKILSFHVLFEWDELRPVMPGQIPDLDVDLLSTMRPSYRFLGYMQTKNGVKLNHDLLGDDRWDDLVAFHRGEDEWLGGAGAIDHPGNEG</sequence>